<dbReference type="InterPro" id="IPR003591">
    <property type="entry name" value="Leu-rich_rpt_typical-subtyp"/>
</dbReference>
<dbReference type="SMART" id="SM00369">
    <property type="entry name" value="LRR_TYP"/>
    <property type="match status" value="3"/>
</dbReference>
<evidence type="ECO:0000256" key="9">
    <source>
        <dbReference type="ARBA" id="ARBA00022989"/>
    </source>
</evidence>
<keyword evidence="11" id="KW-0325">Glycoprotein</keyword>
<feature type="non-terminal residue" evidence="17">
    <location>
        <position position="267"/>
    </location>
</feature>
<evidence type="ECO:0000256" key="8">
    <source>
        <dbReference type="ARBA" id="ARBA00022859"/>
    </source>
</evidence>
<evidence type="ECO:0000256" key="5">
    <source>
        <dbReference type="ARBA" id="ARBA00022692"/>
    </source>
</evidence>
<dbReference type="GO" id="GO:0007165">
    <property type="term" value="P:signal transduction"/>
    <property type="evidence" value="ECO:0007669"/>
    <property type="project" value="TreeGrafter"/>
</dbReference>
<dbReference type="Pfam" id="PF01462">
    <property type="entry name" value="LRRNT"/>
    <property type="match status" value="1"/>
</dbReference>
<accession>A0A7K9C9C9</accession>
<dbReference type="PANTHER" id="PTHR24365">
    <property type="entry name" value="TOLL-LIKE RECEPTOR"/>
    <property type="match status" value="1"/>
</dbReference>
<keyword evidence="7" id="KW-0677">Repeat</keyword>
<organism evidence="17 18">
    <name type="scientific">Psilopogon haemacephalus</name>
    <name type="common">coppersmith barbet</name>
    <dbReference type="NCBI Taxonomy" id="2585815"/>
    <lineage>
        <taxon>Eukaryota</taxon>
        <taxon>Metazoa</taxon>
        <taxon>Chordata</taxon>
        <taxon>Craniata</taxon>
        <taxon>Vertebrata</taxon>
        <taxon>Euteleostomi</taxon>
        <taxon>Archelosauria</taxon>
        <taxon>Archosauria</taxon>
        <taxon>Dinosauria</taxon>
        <taxon>Saurischia</taxon>
        <taxon>Theropoda</taxon>
        <taxon>Coelurosauria</taxon>
        <taxon>Aves</taxon>
        <taxon>Neognathae</taxon>
        <taxon>Neoaves</taxon>
        <taxon>Telluraves</taxon>
        <taxon>Coraciimorphae</taxon>
        <taxon>Piciformes</taxon>
        <taxon>Megalaimidae</taxon>
        <taxon>Psilopogon</taxon>
    </lineage>
</organism>
<evidence type="ECO:0000256" key="2">
    <source>
        <dbReference type="ARBA" id="ARBA00009634"/>
    </source>
</evidence>
<dbReference type="SUPFAM" id="SSF52058">
    <property type="entry name" value="L domain-like"/>
    <property type="match status" value="1"/>
</dbReference>
<dbReference type="PANTHER" id="PTHR24365:SF530">
    <property type="entry name" value="MSTPROX-RELATED"/>
    <property type="match status" value="1"/>
</dbReference>
<dbReference type="OrthoDB" id="676979at2759"/>
<dbReference type="AlphaFoldDB" id="A0A7K9C9C9"/>
<dbReference type="InterPro" id="IPR032675">
    <property type="entry name" value="LRR_dom_sf"/>
</dbReference>
<dbReference type="InterPro" id="IPR000372">
    <property type="entry name" value="LRRNT"/>
</dbReference>
<dbReference type="Gene3D" id="3.80.10.10">
    <property type="entry name" value="Ribonuclease Inhibitor"/>
    <property type="match status" value="2"/>
</dbReference>
<comment type="caution">
    <text evidence="17">The sequence shown here is derived from an EMBL/GenBank/DDBJ whole genome shotgun (WGS) entry which is preliminary data.</text>
</comment>
<evidence type="ECO:0000256" key="7">
    <source>
        <dbReference type="ARBA" id="ARBA00022737"/>
    </source>
</evidence>
<sequence>MGCPRVPGAVLVCLLLLRPPPSAACPSACRCALGEVDCSGHGLRRVPPSLPTNTSSLWLGYNFIMVLGQRSFPPLPELLLLSLPHNRLEMIHSLALLGLEALQELDLSNNHLTSLAPETFLPLSGLTMLNLGSNRLQELEPEVLGALPQLQVLLLQNNPWVCSCSILPLWLWLSHNRQKVQEKSSLLCKLPENLDKYPIMAFGNESFRQCQETPLTTQQYIIFLTIGPFSFTVSIFFCIFLGSITVAYHNLCREPHLCGRSHTRRGH</sequence>
<evidence type="ECO:0000256" key="13">
    <source>
        <dbReference type="SAM" id="Phobius"/>
    </source>
</evidence>
<name>A0A7K9C9C9_9PICI</name>
<proteinExistence type="inferred from homology"/>
<keyword evidence="10 13" id="KW-0472">Membrane</keyword>
<dbReference type="Proteomes" id="UP000574528">
    <property type="component" value="Unassembled WGS sequence"/>
</dbReference>
<feature type="domain" description="LRRNT" evidence="15">
    <location>
        <begin position="24"/>
        <end position="56"/>
    </location>
</feature>
<feature type="non-terminal residue" evidence="17">
    <location>
        <position position="1"/>
    </location>
</feature>
<evidence type="ECO:0000256" key="1">
    <source>
        <dbReference type="ARBA" id="ARBA00004167"/>
    </source>
</evidence>
<keyword evidence="4" id="KW-0433">Leucine-rich repeat</keyword>
<comment type="similarity">
    <text evidence="2">Belongs to the Toll-like receptor family.</text>
</comment>
<dbReference type="SMART" id="SM00013">
    <property type="entry name" value="LRRNT"/>
    <property type="match status" value="1"/>
</dbReference>
<dbReference type="GO" id="GO:0006954">
    <property type="term" value="P:inflammatory response"/>
    <property type="evidence" value="ECO:0007669"/>
    <property type="project" value="UniProtKB-KW"/>
</dbReference>
<evidence type="ECO:0000256" key="6">
    <source>
        <dbReference type="ARBA" id="ARBA00022729"/>
    </source>
</evidence>
<keyword evidence="3" id="KW-0399">Innate immunity</keyword>
<keyword evidence="6 14" id="KW-0732">Signal</keyword>
<keyword evidence="8" id="KW-0391">Immunity</keyword>
<dbReference type="PRINTS" id="PR00019">
    <property type="entry name" value="LEURICHRPT"/>
</dbReference>
<keyword evidence="12" id="KW-0395">Inflammatory response</keyword>
<evidence type="ECO:0000259" key="16">
    <source>
        <dbReference type="SMART" id="SM00082"/>
    </source>
</evidence>
<protein>
    <submittedName>
        <fullName evidence="17">LRC26 protein</fullName>
    </submittedName>
</protein>
<evidence type="ECO:0000256" key="11">
    <source>
        <dbReference type="ARBA" id="ARBA00023180"/>
    </source>
</evidence>
<gene>
    <name evidence="17" type="primary">Lrrc26</name>
    <name evidence="17" type="ORF">PSIHAE_R07246</name>
</gene>
<dbReference type="InterPro" id="IPR000483">
    <property type="entry name" value="Cys-rich_flank_reg_C"/>
</dbReference>
<dbReference type="EMBL" id="VWZI01014589">
    <property type="protein sequence ID" value="NXG48679.1"/>
    <property type="molecule type" value="Genomic_DNA"/>
</dbReference>
<dbReference type="Pfam" id="PF13855">
    <property type="entry name" value="LRR_8"/>
    <property type="match status" value="1"/>
</dbReference>
<evidence type="ECO:0000259" key="15">
    <source>
        <dbReference type="SMART" id="SM00013"/>
    </source>
</evidence>
<dbReference type="GO" id="GO:0038023">
    <property type="term" value="F:signaling receptor activity"/>
    <property type="evidence" value="ECO:0007669"/>
    <property type="project" value="TreeGrafter"/>
</dbReference>
<evidence type="ECO:0000256" key="3">
    <source>
        <dbReference type="ARBA" id="ARBA00022588"/>
    </source>
</evidence>
<keyword evidence="5 13" id="KW-0812">Transmembrane</keyword>
<keyword evidence="9 13" id="KW-1133">Transmembrane helix</keyword>
<dbReference type="GO" id="GO:0005886">
    <property type="term" value="C:plasma membrane"/>
    <property type="evidence" value="ECO:0007669"/>
    <property type="project" value="TreeGrafter"/>
</dbReference>
<reference evidence="17 18" key="1">
    <citation type="submission" date="2019-09" db="EMBL/GenBank/DDBJ databases">
        <title>Bird 10,000 Genomes (B10K) Project - Family phase.</title>
        <authorList>
            <person name="Zhang G."/>
        </authorList>
    </citation>
    <scope>NUCLEOTIDE SEQUENCE [LARGE SCALE GENOMIC DNA]</scope>
    <source>
        <strain evidence="17">B10K-DU-001-24</strain>
        <tissue evidence="17">Muscle</tissue>
    </source>
</reference>
<evidence type="ECO:0000256" key="10">
    <source>
        <dbReference type="ARBA" id="ARBA00023136"/>
    </source>
</evidence>
<feature type="transmembrane region" description="Helical" evidence="13">
    <location>
        <begin position="220"/>
        <end position="248"/>
    </location>
</feature>
<evidence type="ECO:0000256" key="12">
    <source>
        <dbReference type="ARBA" id="ARBA00023198"/>
    </source>
</evidence>
<dbReference type="SMART" id="SM00082">
    <property type="entry name" value="LRRCT"/>
    <property type="match status" value="1"/>
</dbReference>
<evidence type="ECO:0000256" key="4">
    <source>
        <dbReference type="ARBA" id="ARBA00022614"/>
    </source>
</evidence>
<feature type="signal peptide" evidence="14">
    <location>
        <begin position="1"/>
        <end position="24"/>
    </location>
</feature>
<evidence type="ECO:0000256" key="14">
    <source>
        <dbReference type="SAM" id="SignalP"/>
    </source>
</evidence>
<feature type="chain" id="PRO_5029631132" evidence="14">
    <location>
        <begin position="25"/>
        <end position="267"/>
    </location>
</feature>
<comment type="subcellular location">
    <subcellularLocation>
        <location evidence="1">Membrane</location>
        <topology evidence="1">Single-pass membrane protein</topology>
    </subcellularLocation>
</comment>
<dbReference type="GO" id="GO:0045087">
    <property type="term" value="P:innate immune response"/>
    <property type="evidence" value="ECO:0007669"/>
    <property type="project" value="UniProtKB-KW"/>
</dbReference>
<feature type="domain" description="LRRCT" evidence="16">
    <location>
        <begin position="158"/>
        <end position="211"/>
    </location>
</feature>
<keyword evidence="18" id="KW-1185">Reference proteome</keyword>
<dbReference type="InterPro" id="IPR001611">
    <property type="entry name" value="Leu-rich_rpt"/>
</dbReference>
<evidence type="ECO:0000313" key="17">
    <source>
        <dbReference type="EMBL" id="NXG48679.1"/>
    </source>
</evidence>
<evidence type="ECO:0000313" key="18">
    <source>
        <dbReference type="Proteomes" id="UP000574528"/>
    </source>
</evidence>
<dbReference type="PROSITE" id="PS51450">
    <property type="entry name" value="LRR"/>
    <property type="match status" value="1"/>
</dbReference>